<feature type="compositionally biased region" description="Pro residues" evidence="5">
    <location>
        <begin position="11"/>
        <end position="25"/>
    </location>
</feature>
<dbReference type="InterPro" id="IPR035979">
    <property type="entry name" value="RBD_domain_sf"/>
</dbReference>
<dbReference type="OMA" id="FVTYQHK"/>
<dbReference type="Gene3D" id="3.30.70.330">
    <property type="match status" value="1"/>
</dbReference>
<dbReference type="InterPro" id="IPR000504">
    <property type="entry name" value="RRM_dom"/>
</dbReference>
<dbReference type="AlphaFoldDB" id="A0A0D3I2A3"/>
<feature type="region of interest" description="Disordered" evidence="5">
    <location>
        <begin position="135"/>
        <end position="274"/>
    </location>
</feature>
<dbReference type="Pfam" id="PF00076">
    <property type="entry name" value="RRM_1"/>
    <property type="match status" value="1"/>
</dbReference>
<feature type="region of interest" description="Disordered" evidence="5">
    <location>
        <begin position="1"/>
        <end position="25"/>
    </location>
</feature>
<dbReference type="GO" id="GO:0000381">
    <property type="term" value="P:regulation of alternative mRNA splicing, via spliceosome"/>
    <property type="evidence" value="ECO:0007669"/>
    <property type="project" value="TreeGrafter"/>
</dbReference>
<evidence type="ECO:0000256" key="5">
    <source>
        <dbReference type="SAM" id="MobiDB-lite"/>
    </source>
</evidence>
<dbReference type="InterPro" id="IPR052285">
    <property type="entry name" value="NEXT_complex_subunit"/>
</dbReference>
<keyword evidence="3" id="KW-0539">Nucleus</keyword>
<evidence type="ECO:0000259" key="6">
    <source>
        <dbReference type="PROSITE" id="PS50102"/>
    </source>
</evidence>
<evidence type="ECO:0000256" key="3">
    <source>
        <dbReference type="ARBA" id="ARBA00023242"/>
    </source>
</evidence>
<evidence type="ECO:0000256" key="1">
    <source>
        <dbReference type="ARBA" id="ARBA00004642"/>
    </source>
</evidence>
<protein>
    <recommendedName>
        <fullName evidence="6">RRM domain-containing protein</fullName>
    </recommendedName>
</protein>
<dbReference type="PROSITE" id="PS50102">
    <property type="entry name" value="RRM"/>
    <property type="match status" value="1"/>
</dbReference>
<dbReference type="InterPro" id="IPR012677">
    <property type="entry name" value="Nucleotide-bd_a/b_plait_sf"/>
</dbReference>
<dbReference type="SMART" id="SM00360">
    <property type="entry name" value="RRM"/>
    <property type="match status" value="1"/>
</dbReference>
<dbReference type="SUPFAM" id="SSF54928">
    <property type="entry name" value="RNA-binding domain, RBD"/>
    <property type="match status" value="1"/>
</dbReference>
<dbReference type="HOGENOM" id="CLU_1017194_0_0_1"/>
<dbReference type="GeneID" id="17251571"/>
<keyword evidence="8" id="KW-1185">Reference proteome</keyword>
<evidence type="ECO:0000313" key="7">
    <source>
        <dbReference type="EnsemblProtists" id="EOD05388"/>
    </source>
</evidence>
<comment type="subcellular location">
    <subcellularLocation>
        <location evidence="1">Nucleus</location>
        <location evidence="1">Nucleoplasm</location>
    </subcellularLocation>
</comment>
<feature type="domain" description="RRM" evidence="6">
    <location>
        <begin position="30"/>
        <end position="109"/>
    </location>
</feature>
<evidence type="ECO:0000313" key="8">
    <source>
        <dbReference type="Proteomes" id="UP000013827"/>
    </source>
</evidence>
<dbReference type="STRING" id="2903.R1D0Z9"/>
<name>A0A0D3I2A3_EMIH1</name>
<dbReference type="GeneID" id="17274262"/>
<proteinExistence type="predicted"/>
<dbReference type="PANTHER" id="PTHR13798:SF11">
    <property type="entry name" value="RNA-BINDING PROTEIN 7-RELATED"/>
    <property type="match status" value="1"/>
</dbReference>
<dbReference type="RefSeq" id="XP_005757817.1">
    <property type="nucleotide sequence ID" value="XM_005757760.1"/>
</dbReference>
<dbReference type="Proteomes" id="UP000013827">
    <property type="component" value="Unassembled WGS sequence"/>
</dbReference>
<dbReference type="EnsemblProtists" id="EOD05388">
    <property type="protein sequence ID" value="EOD05388"/>
    <property type="gene ID" value="EMIHUDRAFT_97282"/>
</dbReference>
<evidence type="ECO:0000256" key="4">
    <source>
        <dbReference type="PROSITE-ProRule" id="PRU00176"/>
    </source>
</evidence>
<dbReference type="PANTHER" id="PTHR13798">
    <property type="entry name" value="RNA BINDING MOTIF RBM PROTEIN -RELATED"/>
    <property type="match status" value="1"/>
</dbReference>
<feature type="compositionally biased region" description="Basic and acidic residues" evidence="5">
    <location>
        <begin position="165"/>
        <end position="247"/>
    </location>
</feature>
<dbReference type="EnsemblProtists" id="EOD28717">
    <property type="protein sequence ID" value="EOD28717"/>
    <property type="gene ID" value="EMIHUDRAFT_114111"/>
</dbReference>
<dbReference type="eggNOG" id="KOG4454">
    <property type="taxonomic scope" value="Eukaryota"/>
</dbReference>
<reference evidence="8" key="1">
    <citation type="journal article" date="2013" name="Nature">
        <title>Pan genome of the phytoplankton Emiliania underpins its global distribution.</title>
        <authorList>
            <person name="Read B.A."/>
            <person name="Kegel J."/>
            <person name="Klute M.J."/>
            <person name="Kuo A."/>
            <person name="Lefebvre S.C."/>
            <person name="Maumus F."/>
            <person name="Mayer C."/>
            <person name="Miller J."/>
            <person name="Monier A."/>
            <person name="Salamov A."/>
            <person name="Young J."/>
            <person name="Aguilar M."/>
            <person name="Claverie J.M."/>
            <person name="Frickenhaus S."/>
            <person name="Gonzalez K."/>
            <person name="Herman E.K."/>
            <person name="Lin Y.C."/>
            <person name="Napier J."/>
            <person name="Ogata H."/>
            <person name="Sarno A.F."/>
            <person name="Shmutz J."/>
            <person name="Schroeder D."/>
            <person name="de Vargas C."/>
            <person name="Verret F."/>
            <person name="von Dassow P."/>
            <person name="Valentin K."/>
            <person name="Van de Peer Y."/>
            <person name="Wheeler G."/>
            <person name="Dacks J.B."/>
            <person name="Delwiche C.F."/>
            <person name="Dyhrman S.T."/>
            <person name="Glockner G."/>
            <person name="John U."/>
            <person name="Richards T."/>
            <person name="Worden A.Z."/>
            <person name="Zhang X."/>
            <person name="Grigoriev I.V."/>
            <person name="Allen A.E."/>
            <person name="Bidle K."/>
            <person name="Borodovsky M."/>
            <person name="Bowler C."/>
            <person name="Brownlee C."/>
            <person name="Cock J.M."/>
            <person name="Elias M."/>
            <person name="Gladyshev V.N."/>
            <person name="Groth M."/>
            <person name="Guda C."/>
            <person name="Hadaegh A."/>
            <person name="Iglesias-Rodriguez M.D."/>
            <person name="Jenkins J."/>
            <person name="Jones B.M."/>
            <person name="Lawson T."/>
            <person name="Leese F."/>
            <person name="Lindquist E."/>
            <person name="Lobanov A."/>
            <person name="Lomsadze A."/>
            <person name="Malik S.B."/>
            <person name="Marsh M.E."/>
            <person name="Mackinder L."/>
            <person name="Mock T."/>
            <person name="Mueller-Roeber B."/>
            <person name="Pagarete A."/>
            <person name="Parker M."/>
            <person name="Probert I."/>
            <person name="Quesneville H."/>
            <person name="Raines C."/>
            <person name="Rensing S.A."/>
            <person name="Riano-Pachon D.M."/>
            <person name="Richier S."/>
            <person name="Rokitta S."/>
            <person name="Shiraiwa Y."/>
            <person name="Soanes D.M."/>
            <person name="van der Giezen M."/>
            <person name="Wahlund T.M."/>
            <person name="Williams B."/>
            <person name="Wilson W."/>
            <person name="Wolfe G."/>
            <person name="Wurch L.L."/>
        </authorList>
    </citation>
    <scope>NUCLEOTIDE SEQUENCE</scope>
</reference>
<dbReference type="PaxDb" id="2903-EOD05388"/>
<dbReference type="KEGG" id="ehx:EMIHUDRAFT_114111"/>
<reference evidence="7" key="2">
    <citation type="submission" date="2024-10" db="UniProtKB">
        <authorList>
            <consortium name="EnsemblProtists"/>
        </authorList>
    </citation>
    <scope>IDENTIFICATION</scope>
</reference>
<dbReference type="GO" id="GO:0003727">
    <property type="term" value="F:single-stranded RNA binding"/>
    <property type="evidence" value="ECO:0007669"/>
    <property type="project" value="TreeGrafter"/>
</dbReference>
<keyword evidence="2 4" id="KW-0694">RNA-binding</keyword>
<sequence length="274" mass="30397">MSPPRFLGAPSLPPAPAAEPAPAPAAEPTTGVFIGNLPAAATAELLTELLVQAGPLVGEARLPKDLSGEGHRGIGFADYADEASALYAIALFDGLRFGDRALRVNPSGERPQRGAAPKPPHPVLAALRDLACHPAAWNGDHPREGMSMTPEGSWHRSEVTAGRYDSGRRESHEERHAERPADRYGGGGRHDGRPAREADLERDYESRRRGRYDDRHSDRHAELYGGRFEYDRERGGEGRRRSQSRDRDRRRRSRSRGRSDSPRSPRRPRRAFRE</sequence>
<evidence type="ECO:0000256" key="2">
    <source>
        <dbReference type="ARBA" id="ARBA00022884"/>
    </source>
</evidence>
<feature type="compositionally biased region" description="Basic residues" evidence="5">
    <location>
        <begin position="264"/>
        <end position="274"/>
    </location>
</feature>
<accession>A0A0D3I2A3</accession>
<dbReference type="RefSeq" id="XP_005781146.1">
    <property type="nucleotide sequence ID" value="XM_005781089.1"/>
</dbReference>
<organism evidence="7 8">
    <name type="scientific">Emiliania huxleyi (strain CCMP1516)</name>
    <dbReference type="NCBI Taxonomy" id="280463"/>
    <lineage>
        <taxon>Eukaryota</taxon>
        <taxon>Haptista</taxon>
        <taxon>Haptophyta</taxon>
        <taxon>Prymnesiophyceae</taxon>
        <taxon>Isochrysidales</taxon>
        <taxon>Noelaerhabdaceae</taxon>
        <taxon>Emiliania</taxon>
    </lineage>
</organism>
<dbReference type="GO" id="GO:0005654">
    <property type="term" value="C:nucleoplasm"/>
    <property type="evidence" value="ECO:0007669"/>
    <property type="project" value="UniProtKB-SubCell"/>
</dbReference>
<dbReference type="KEGG" id="ehx:EMIHUDRAFT_97282"/>